<dbReference type="AlphaFoldDB" id="A0AAD2CNV0"/>
<evidence type="ECO:0000256" key="1">
    <source>
        <dbReference type="SAM" id="SignalP"/>
    </source>
</evidence>
<accession>A0AAD2CNV0</accession>
<keyword evidence="3" id="KW-1185">Reference proteome</keyword>
<feature type="chain" id="PRO_5041962447" evidence="1">
    <location>
        <begin position="22"/>
        <end position="343"/>
    </location>
</feature>
<protein>
    <submittedName>
        <fullName evidence="2">Uncharacterized protein</fullName>
    </submittedName>
</protein>
<evidence type="ECO:0000313" key="3">
    <source>
        <dbReference type="Proteomes" id="UP001295423"/>
    </source>
</evidence>
<comment type="caution">
    <text evidence="2">The sequence shown here is derived from an EMBL/GenBank/DDBJ whole genome shotgun (WGS) entry which is preliminary data.</text>
</comment>
<keyword evidence="1" id="KW-0732">Signal</keyword>
<dbReference type="EMBL" id="CAKOGP040001001">
    <property type="protein sequence ID" value="CAJ1941167.1"/>
    <property type="molecule type" value="Genomic_DNA"/>
</dbReference>
<organism evidence="2 3">
    <name type="scientific">Cylindrotheca closterium</name>
    <dbReference type="NCBI Taxonomy" id="2856"/>
    <lineage>
        <taxon>Eukaryota</taxon>
        <taxon>Sar</taxon>
        <taxon>Stramenopiles</taxon>
        <taxon>Ochrophyta</taxon>
        <taxon>Bacillariophyta</taxon>
        <taxon>Bacillariophyceae</taxon>
        <taxon>Bacillariophycidae</taxon>
        <taxon>Bacillariales</taxon>
        <taxon>Bacillariaceae</taxon>
        <taxon>Cylindrotheca</taxon>
    </lineage>
</organism>
<sequence length="343" mass="40158">MTIRKILGIPWLIVLFLNGDTLVDLLEQCIKDNYFFMTWWLESDYNAQLYYRSDRAVFIFARARRAKKVSMLSGVDGPDKETRARRKLSKSMVRDFRRERRDLEALEFLKACYEEGADLSWPDTYGNTVLSVAIRRCYEQCVKWLLKHHDADPNRQDHYEGNTGMRILVQRIGKLGDGTAAAMLRLLLNNNASDFTTLNFHGDRGIIKNFNKLTKERGHTPYMMLRNPSKFPDSANALKPRPSFQQLEKLLKTENKSARQKCDDVYKLISESHNGDRSLHHLRVMDMLFCANEGTNEDLELRRTTIFNHFLKQVLLLSTQDSSEEEKLTHDDVALLWWMYYQS</sequence>
<evidence type="ECO:0000313" key="2">
    <source>
        <dbReference type="EMBL" id="CAJ1941167.1"/>
    </source>
</evidence>
<dbReference type="SUPFAM" id="SSF48403">
    <property type="entry name" value="Ankyrin repeat"/>
    <property type="match status" value="1"/>
</dbReference>
<feature type="signal peptide" evidence="1">
    <location>
        <begin position="1"/>
        <end position="21"/>
    </location>
</feature>
<name>A0AAD2CNV0_9STRA</name>
<dbReference type="Pfam" id="PF00023">
    <property type="entry name" value="Ank"/>
    <property type="match status" value="1"/>
</dbReference>
<dbReference type="InterPro" id="IPR002110">
    <property type="entry name" value="Ankyrin_rpt"/>
</dbReference>
<proteinExistence type="predicted"/>
<dbReference type="InterPro" id="IPR036770">
    <property type="entry name" value="Ankyrin_rpt-contain_sf"/>
</dbReference>
<reference evidence="2" key="1">
    <citation type="submission" date="2023-08" db="EMBL/GenBank/DDBJ databases">
        <authorList>
            <person name="Audoor S."/>
            <person name="Bilcke G."/>
        </authorList>
    </citation>
    <scope>NUCLEOTIDE SEQUENCE</scope>
</reference>
<gene>
    <name evidence="2" type="ORF">CYCCA115_LOCUS7386</name>
</gene>
<dbReference type="Gene3D" id="1.25.40.20">
    <property type="entry name" value="Ankyrin repeat-containing domain"/>
    <property type="match status" value="1"/>
</dbReference>
<dbReference type="Proteomes" id="UP001295423">
    <property type="component" value="Unassembled WGS sequence"/>
</dbReference>